<sequence>MCDRAIHGLTLLDTKEARQACGARPGAMRSDLQREALDAMPDVPTSVLRLAETLVMPATSADEQVAWADPHRWGVDELALDFDWANRWVPLEVDERSPGLLSPVLHDLLQRIDDRLLELSGQANADRWTPEGLTVDPGWADIRHLSSQALTEIALDLVAIPSPADL</sequence>
<dbReference type="EMBL" id="BOOO01000004">
    <property type="protein sequence ID" value="GII27774.1"/>
    <property type="molecule type" value="Genomic_DNA"/>
</dbReference>
<protein>
    <submittedName>
        <fullName evidence="1">Uncharacterized protein</fullName>
    </submittedName>
</protein>
<keyword evidence="2" id="KW-1185">Reference proteome</keyword>
<accession>A0A8J3TKE2</accession>
<evidence type="ECO:0000313" key="1">
    <source>
        <dbReference type="EMBL" id="GII27774.1"/>
    </source>
</evidence>
<dbReference type="Proteomes" id="UP000650628">
    <property type="component" value="Unassembled WGS sequence"/>
</dbReference>
<organism evidence="1 2">
    <name type="scientific">Planotetraspora mira</name>
    <dbReference type="NCBI Taxonomy" id="58121"/>
    <lineage>
        <taxon>Bacteria</taxon>
        <taxon>Bacillati</taxon>
        <taxon>Actinomycetota</taxon>
        <taxon>Actinomycetes</taxon>
        <taxon>Streptosporangiales</taxon>
        <taxon>Streptosporangiaceae</taxon>
        <taxon>Planotetraspora</taxon>
    </lineage>
</organism>
<comment type="caution">
    <text evidence="1">The sequence shown here is derived from an EMBL/GenBank/DDBJ whole genome shotgun (WGS) entry which is preliminary data.</text>
</comment>
<dbReference type="AlphaFoldDB" id="A0A8J3TKE2"/>
<evidence type="ECO:0000313" key="2">
    <source>
        <dbReference type="Proteomes" id="UP000650628"/>
    </source>
</evidence>
<name>A0A8J3TKE2_9ACTN</name>
<gene>
    <name evidence="1" type="ORF">Pmi06nite_12160</name>
</gene>
<proteinExistence type="predicted"/>
<reference evidence="1 2" key="1">
    <citation type="submission" date="2021-01" db="EMBL/GenBank/DDBJ databases">
        <title>Whole genome shotgun sequence of Planotetraspora mira NBRC 15435.</title>
        <authorList>
            <person name="Komaki H."/>
            <person name="Tamura T."/>
        </authorList>
    </citation>
    <scope>NUCLEOTIDE SEQUENCE [LARGE SCALE GENOMIC DNA]</scope>
    <source>
        <strain evidence="1 2">NBRC 15435</strain>
    </source>
</reference>